<feature type="compositionally biased region" description="Polar residues" evidence="1">
    <location>
        <begin position="705"/>
        <end position="718"/>
    </location>
</feature>
<organism evidence="3 4">
    <name type="scientific">Diplocarpon coronariae</name>
    <dbReference type="NCBI Taxonomy" id="2795749"/>
    <lineage>
        <taxon>Eukaryota</taxon>
        <taxon>Fungi</taxon>
        <taxon>Dikarya</taxon>
        <taxon>Ascomycota</taxon>
        <taxon>Pezizomycotina</taxon>
        <taxon>Leotiomycetes</taxon>
        <taxon>Helotiales</taxon>
        <taxon>Drepanopezizaceae</taxon>
        <taxon>Diplocarpon</taxon>
    </lineage>
</organism>
<dbReference type="EMBL" id="MZNU01000315">
    <property type="protein sequence ID" value="OWP00631.1"/>
    <property type="molecule type" value="Genomic_DNA"/>
</dbReference>
<feature type="region of interest" description="Disordered" evidence="1">
    <location>
        <begin position="695"/>
        <end position="718"/>
    </location>
</feature>
<proteinExistence type="predicted"/>
<sequence>MSSVTNNISHARSRHLRLPPDLVKPATTVQSPAGLSNVKLFLTNLRLLDFDRRPDWPNISALTFSTKDAQQNQKKRIQCVEWALYQLFALWDPEETRNKLQPFFPPLEPVQSLNLRAALFRCLDHVKKNGILGRDTVLRKTMLDECRGDRLEEVLAVFSNAVLKKVLQSEGSGYEALAQQLALENLSYSGERTILSALIVAHRASLTKHLQGRADARARYRDFSDLLNLNDCRIARRQEQLKQVTEENETNGGLPQKDAHELQDTVQKNWSGNTGWLESILYGDSRSNADGSLASRFDEIWKHVENGSIGEIENTNRVGLLEQLDARVKDQEKRLARWQNFGKTLSKAAESSPRKEFTASTTSSELDVKFNRHQELQVGRSSMKTSRPKNVSLDEYARLLENMRKELSDVRKPQLRPRTPRPSLAANERSSLLTHTPSPKQVVAQDNRDDEWFSASDSGQDTPEPVSYATEALSRTQTPEDHLPVQLTVPLAQTKPSIPPVPKFSDDTNPARPGSTTPPARYSSPLDRPVTRPSLRSPPSIQPVESEIDLANQILNSVSASSPSPKKSRHTLSLAERTRLSMSRTSHSQFSDLHDNFEIAELPRLSIKSRPSVGPRTPILDADPHADLIERTRKSMVGYDAAQKKAQLERRRSVKDAKTKQRQSNYFPKVEEEATVPDISAVELMEGDPDYESVFKSRPKVATSPAVSPTKAWQQEEE</sequence>
<dbReference type="OrthoDB" id="5575722at2759"/>
<feature type="compositionally biased region" description="Basic and acidic residues" evidence="1">
    <location>
        <begin position="642"/>
        <end position="659"/>
    </location>
</feature>
<feature type="domain" description="HAUS augmin-like complex subunit 6 N-terminal" evidence="2">
    <location>
        <begin position="41"/>
        <end position="271"/>
    </location>
</feature>
<keyword evidence="4" id="KW-1185">Reference proteome</keyword>
<name>A0A218YXS3_9HELO</name>
<feature type="region of interest" description="Disordered" evidence="1">
    <location>
        <begin position="640"/>
        <end position="666"/>
    </location>
</feature>
<dbReference type="InParanoid" id="A0A218YXS3"/>
<evidence type="ECO:0000313" key="3">
    <source>
        <dbReference type="EMBL" id="OWP00631.1"/>
    </source>
</evidence>
<dbReference type="InterPro" id="IPR028163">
    <property type="entry name" value="HAUS_6_N"/>
</dbReference>
<reference evidence="3 4" key="1">
    <citation type="submission" date="2017-04" db="EMBL/GenBank/DDBJ databases">
        <title>Draft genome sequence of Marssonina coronaria NL1: causal agent of apple blotch.</title>
        <authorList>
            <person name="Cheng Q."/>
        </authorList>
    </citation>
    <scope>NUCLEOTIDE SEQUENCE [LARGE SCALE GENOMIC DNA]</scope>
    <source>
        <strain evidence="3 4">NL1</strain>
    </source>
</reference>
<feature type="region of interest" description="Disordered" evidence="1">
    <location>
        <begin position="405"/>
        <end position="444"/>
    </location>
</feature>
<gene>
    <name evidence="3" type="ORF">B2J93_5407</name>
</gene>
<protein>
    <recommendedName>
        <fullName evidence="2">HAUS augmin-like complex subunit 6 N-terminal domain-containing protein</fullName>
    </recommendedName>
</protein>
<evidence type="ECO:0000313" key="4">
    <source>
        <dbReference type="Proteomes" id="UP000242519"/>
    </source>
</evidence>
<feature type="region of interest" description="Disordered" evidence="1">
    <location>
        <begin position="557"/>
        <end position="587"/>
    </location>
</feature>
<dbReference type="AlphaFoldDB" id="A0A218YXS3"/>
<accession>A0A218YXS3</accession>
<dbReference type="Proteomes" id="UP000242519">
    <property type="component" value="Unassembled WGS sequence"/>
</dbReference>
<comment type="caution">
    <text evidence="3">The sequence shown here is derived from an EMBL/GenBank/DDBJ whole genome shotgun (WGS) entry which is preliminary data.</text>
</comment>
<dbReference type="STRING" id="503106.A0A218YXS3"/>
<feature type="compositionally biased region" description="Polar residues" evidence="1">
    <location>
        <begin position="428"/>
        <end position="439"/>
    </location>
</feature>
<dbReference type="Pfam" id="PF14661">
    <property type="entry name" value="HAUS6_N"/>
    <property type="match status" value="1"/>
</dbReference>
<evidence type="ECO:0000256" key="1">
    <source>
        <dbReference type="SAM" id="MobiDB-lite"/>
    </source>
</evidence>
<evidence type="ECO:0000259" key="2">
    <source>
        <dbReference type="Pfam" id="PF14661"/>
    </source>
</evidence>
<feature type="region of interest" description="Disordered" evidence="1">
    <location>
        <begin position="492"/>
        <end position="542"/>
    </location>
</feature>